<comment type="subcellular location">
    <subcellularLocation>
        <location evidence="1">Cell membrane</location>
        <topology evidence="1">Multi-pass membrane protein</topology>
    </subcellularLocation>
</comment>
<dbReference type="OrthoDB" id="9809785at2"/>
<evidence type="ECO:0000313" key="7">
    <source>
        <dbReference type="EMBL" id="SDG50904.1"/>
    </source>
</evidence>
<feature type="transmembrane region" description="Helical" evidence="6">
    <location>
        <begin position="326"/>
        <end position="347"/>
    </location>
</feature>
<name>A0A1G7UTT1_9HYPH</name>
<keyword evidence="7" id="KW-0813">Transport</keyword>
<accession>A0A1G7UTT1</accession>
<keyword evidence="2" id="KW-1003">Cell membrane</keyword>
<dbReference type="GO" id="GO:0022857">
    <property type="term" value="F:transmembrane transporter activity"/>
    <property type="evidence" value="ECO:0007669"/>
    <property type="project" value="InterPro"/>
</dbReference>
<evidence type="ECO:0000256" key="3">
    <source>
        <dbReference type="ARBA" id="ARBA00022692"/>
    </source>
</evidence>
<dbReference type="CDD" id="cd06580">
    <property type="entry name" value="TM_PBP1_transp_TpRbsC_like"/>
    <property type="match status" value="1"/>
</dbReference>
<reference evidence="7 8" key="1">
    <citation type="submission" date="2016-10" db="EMBL/GenBank/DDBJ databases">
        <authorList>
            <person name="de Groot N.N."/>
        </authorList>
    </citation>
    <scope>NUCLEOTIDE SEQUENCE [LARGE SCALE GENOMIC DNA]</scope>
    <source>
        <strain evidence="7 8">CGMCC 1.10267</strain>
    </source>
</reference>
<feature type="transmembrane region" description="Helical" evidence="6">
    <location>
        <begin position="21"/>
        <end position="43"/>
    </location>
</feature>
<feature type="transmembrane region" description="Helical" evidence="6">
    <location>
        <begin position="276"/>
        <end position="292"/>
    </location>
</feature>
<feature type="transmembrane region" description="Helical" evidence="6">
    <location>
        <begin position="63"/>
        <end position="82"/>
    </location>
</feature>
<evidence type="ECO:0000256" key="6">
    <source>
        <dbReference type="SAM" id="Phobius"/>
    </source>
</evidence>
<dbReference type="Proteomes" id="UP000199495">
    <property type="component" value="Unassembled WGS sequence"/>
</dbReference>
<gene>
    <name evidence="7" type="ORF">SAMN04487974_103272</name>
</gene>
<keyword evidence="7" id="KW-0762">Sugar transport</keyword>
<keyword evidence="3 6" id="KW-0812">Transmembrane</keyword>
<evidence type="ECO:0000256" key="5">
    <source>
        <dbReference type="ARBA" id="ARBA00023136"/>
    </source>
</evidence>
<feature type="transmembrane region" description="Helical" evidence="6">
    <location>
        <begin position="246"/>
        <end position="264"/>
    </location>
</feature>
<feature type="transmembrane region" description="Helical" evidence="6">
    <location>
        <begin position="199"/>
        <end position="217"/>
    </location>
</feature>
<proteinExistence type="predicted"/>
<keyword evidence="4 6" id="KW-1133">Transmembrane helix</keyword>
<dbReference type="GO" id="GO:0005886">
    <property type="term" value="C:plasma membrane"/>
    <property type="evidence" value="ECO:0007669"/>
    <property type="project" value="UniProtKB-SubCell"/>
</dbReference>
<keyword evidence="5 6" id="KW-0472">Membrane</keyword>
<evidence type="ECO:0000313" key="8">
    <source>
        <dbReference type="Proteomes" id="UP000199495"/>
    </source>
</evidence>
<feature type="transmembrane region" description="Helical" evidence="6">
    <location>
        <begin position="115"/>
        <end position="138"/>
    </location>
</feature>
<dbReference type="RefSeq" id="WP_090594401.1">
    <property type="nucleotide sequence ID" value="NZ_FNCS01000003.1"/>
</dbReference>
<feature type="transmembrane region" description="Helical" evidence="6">
    <location>
        <begin position="147"/>
        <end position="165"/>
    </location>
</feature>
<organism evidence="7 8">
    <name type="scientific">Pelagibacterium luteolum</name>
    <dbReference type="NCBI Taxonomy" id="440168"/>
    <lineage>
        <taxon>Bacteria</taxon>
        <taxon>Pseudomonadati</taxon>
        <taxon>Pseudomonadota</taxon>
        <taxon>Alphaproteobacteria</taxon>
        <taxon>Hyphomicrobiales</taxon>
        <taxon>Devosiaceae</taxon>
        <taxon>Pelagibacterium</taxon>
    </lineage>
</organism>
<evidence type="ECO:0000256" key="2">
    <source>
        <dbReference type="ARBA" id="ARBA00022475"/>
    </source>
</evidence>
<feature type="transmembrane region" description="Helical" evidence="6">
    <location>
        <begin position="94"/>
        <end position="109"/>
    </location>
</feature>
<dbReference type="InterPro" id="IPR001851">
    <property type="entry name" value="ABC_transp_permease"/>
</dbReference>
<dbReference type="EMBL" id="FNCS01000003">
    <property type="protein sequence ID" value="SDG50904.1"/>
    <property type="molecule type" value="Genomic_DNA"/>
</dbReference>
<evidence type="ECO:0000256" key="1">
    <source>
        <dbReference type="ARBA" id="ARBA00004651"/>
    </source>
</evidence>
<protein>
    <submittedName>
        <fullName evidence="7">Simple sugar transport system permease protein</fullName>
    </submittedName>
</protein>
<feature type="transmembrane region" description="Helical" evidence="6">
    <location>
        <begin position="299"/>
        <end position="320"/>
    </location>
</feature>
<dbReference type="STRING" id="440168.SAMN04487974_103272"/>
<sequence length="364" mass="39141">MRLELVKRGNPSKTLRFFSPLIGLALAVFTGAIMFAILGKNPLEALYVYFIEPLTELWSVHELLIKAAPLILMGAGLSICYLSNNWNIGAEGQFIMGALAGSIFPVLFTDMQGPIVLPLMLTFAIVGGALWAGIPALLKAKFNTNEILVSLMLVYVAELILDYLVRGPWRNPAGMNFPESVRFHQFARIPELMPADGRANWGFVIAILVAIALWVMLSRTLKGFEIKVLGTSPRAGRFAGFDAKKMVFFSFLIAGACAGLAGIIEVAGASGQLRPIISPGYGFTAIIVAFLGRLNPLGVIVAGLVLALTYLGGEAAQISLGLSDKVARVFQGALLLYILACDTLIHYRIRFVPTPKAQGSAADV</sequence>
<dbReference type="AlphaFoldDB" id="A0A1G7UTT1"/>
<dbReference type="PANTHER" id="PTHR47089:SF1">
    <property type="entry name" value="GUANOSINE ABC TRANSPORTER PERMEASE PROTEIN NUPP"/>
    <property type="match status" value="1"/>
</dbReference>
<evidence type="ECO:0000256" key="4">
    <source>
        <dbReference type="ARBA" id="ARBA00022989"/>
    </source>
</evidence>
<dbReference type="Pfam" id="PF02653">
    <property type="entry name" value="BPD_transp_2"/>
    <property type="match status" value="1"/>
</dbReference>
<dbReference type="PANTHER" id="PTHR47089">
    <property type="entry name" value="ABC TRANSPORTER, PERMEASE PROTEIN"/>
    <property type="match status" value="1"/>
</dbReference>
<keyword evidence="8" id="KW-1185">Reference proteome</keyword>